<keyword evidence="7" id="KW-0645">Protease</keyword>
<dbReference type="PANTHER" id="PTHR32282">
    <property type="entry name" value="BINDING PROTEIN TRANSPEPTIDASE, PUTATIVE-RELATED"/>
    <property type="match status" value="1"/>
</dbReference>
<dbReference type="EMBL" id="JAZIBG010000008">
    <property type="protein sequence ID" value="MEF7612606.1"/>
    <property type="molecule type" value="Genomic_DNA"/>
</dbReference>
<evidence type="ECO:0000256" key="17">
    <source>
        <dbReference type="ARBA" id="ARBA00049902"/>
    </source>
</evidence>
<dbReference type="GO" id="GO:0071555">
    <property type="term" value="P:cell wall organization"/>
    <property type="evidence" value="ECO:0007669"/>
    <property type="project" value="UniProtKB-KW"/>
</dbReference>
<evidence type="ECO:0000256" key="16">
    <source>
        <dbReference type="ARBA" id="ARBA00034000"/>
    </source>
</evidence>
<dbReference type="InterPro" id="IPR012338">
    <property type="entry name" value="Beta-lactam/transpept-like"/>
</dbReference>
<dbReference type="SUPFAM" id="SSF53955">
    <property type="entry name" value="Lysozyme-like"/>
    <property type="match status" value="1"/>
</dbReference>
<keyword evidence="15" id="KW-0961">Cell wall biogenesis/degradation</keyword>
<keyword evidence="6" id="KW-0121">Carboxypeptidase</keyword>
<feature type="transmembrane region" description="Helical" evidence="18">
    <location>
        <begin position="21"/>
        <end position="43"/>
    </location>
</feature>
<evidence type="ECO:0000256" key="9">
    <source>
        <dbReference type="ARBA" id="ARBA00022679"/>
    </source>
</evidence>
<dbReference type="GO" id="GO:0008955">
    <property type="term" value="F:peptidoglycan glycosyltransferase activity"/>
    <property type="evidence" value="ECO:0007669"/>
    <property type="project" value="UniProtKB-EC"/>
</dbReference>
<keyword evidence="9" id="KW-0808">Transferase</keyword>
<keyword evidence="8" id="KW-0328">Glycosyltransferase</keyword>
<evidence type="ECO:0000256" key="1">
    <source>
        <dbReference type="ARBA" id="ARBA00004236"/>
    </source>
</evidence>
<keyword evidence="18" id="KW-0812">Transmembrane</keyword>
<evidence type="ECO:0000259" key="20">
    <source>
        <dbReference type="Pfam" id="PF00912"/>
    </source>
</evidence>
<dbReference type="InterPro" id="IPR001264">
    <property type="entry name" value="Glyco_trans_51"/>
</dbReference>
<evidence type="ECO:0000313" key="22">
    <source>
        <dbReference type="Proteomes" id="UP001336250"/>
    </source>
</evidence>
<evidence type="ECO:0000256" key="11">
    <source>
        <dbReference type="ARBA" id="ARBA00022960"/>
    </source>
</evidence>
<comment type="subcellular location">
    <subcellularLocation>
        <location evidence="1">Cell membrane</location>
    </subcellularLocation>
</comment>
<comment type="caution">
    <text evidence="21">The sequence shown here is derived from an EMBL/GenBank/DDBJ whole genome shotgun (WGS) entry which is preliminary data.</text>
</comment>
<sequence>MTQTPDSPRRMPSAWWRRRPLLWGAGVLSLLGIALAAYMLVLVRSTPDFAALQAAQQSRPSLIVASGGERIGDFSAAGHLRTVSLDQVSPELVNALIATEDRRFYEHHGIDARRIVSAAWSTLTGEIQGASTLTQQLARNLFPREIGNRRSIDRKLREAITALRIEQAYSKRQILESYLNSTPFLYNVRGIDMAARTYFNKPAAQLDVLESATLVGMLKGNHRYNPVRHPERALARRNVVLSLMVREGMLDEASYERVRGKPLALDFRRPDAAGGLARHFIEQVRDQVNEWADAQGIDLDTDGLTVETTLDLNLQRFAEEALGEQVALMQRVAGLEWSQRALQVPSAAKVPEARTPFAYFWQQHPELLDELARSSEAYRTAGGDAAALAQVRSDAALMQRLRDEKTRLSAGFVALEPVTGEVKAWVGSPDFAREPFDHVSQARRQPGSTFKPFVYGAALAKGLSSGNEFIDEPVHVALPDGGSWSPTDAGGPTYDVFTMRQGLAQSRNGITAQVAQIVGTQPVIDFAQAVGVRQSTLEAVPSLALGTSPVTLLEMADAYATLASMGERQPPRLLRRIVDRSGQVLATFEPAAPERAVDRRVAEQLVDMMRGVIESGTGSRLRTEFGVRGDFAGKTGTTQHGTDGWFLAMQPGLVAGAWVGFNDQRVTWRSNWWGQGGHNALRIVGDFYRRAQRAQALDFAARFPDVERPEPMAVDASWPVAATQAEAGEAALPVDGGAPAPR</sequence>
<dbReference type="SUPFAM" id="SSF56601">
    <property type="entry name" value="beta-lactamase/transpeptidase-like"/>
    <property type="match status" value="1"/>
</dbReference>
<evidence type="ECO:0000313" key="21">
    <source>
        <dbReference type="EMBL" id="MEF7612606.1"/>
    </source>
</evidence>
<keyword evidence="5" id="KW-1003">Cell membrane</keyword>
<dbReference type="GO" id="GO:0008658">
    <property type="term" value="F:penicillin binding"/>
    <property type="evidence" value="ECO:0007669"/>
    <property type="project" value="InterPro"/>
</dbReference>
<keyword evidence="13 18" id="KW-0472">Membrane</keyword>
<dbReference type="Proteomes" id="UP001336250">
    <property type="component" value="Unassembled WGS sequence"/>
</dbReference>
<organism evidence="21 22">
    <name type="scientific">Aquincola agrisoli</name>
    <dbReference type="NCBI Taxonomy" id="3119538"/>
    <lineage>
        <taxon>Bacteria</taxon>
        <taxon>Pseudomonadati</taxon>
        <taxon>Pseudomonadota</taxon>
        <taxon>Betaproteobacteria</taxon>
        <taxon>Burkholderiales</taxon>
        <taxon>Sphaerotilaceae</taxon>
        <taxon>Aquincola</taxon>
    </lineage>
</organism>
<gene>
    <name evidence="21" type="ORF">V4F39_01705</name>
</gene>
<reference evidence="21 22" key="1">
    <citation type="submission" date="2024-02" db="EMBL/GenBank/DDBJ databases">
        <title>Genome sequence of Aquincola sp. MAHUQ-54.</title>
        <authorList>
            <person name="Huq M.A."/>
        </authorList>
    </citation>
    <scope>NUCLEOTIDE SEQUENCE [LARGE SCALE GENOMIC DNA]</scope>
    <source>
        <strain evidence="21 22">MAHUQ-54</strain>
    </source>
</reference>
<keyword evidence="14" id="KW-0511">Multifunctional enzyme</keyword>
<dbReference type="GO" id="GO:0030288">
    <property type="term" value="C:outer membrane-bounded periplasmic space"/>
    <property type="evidence" value="ECO:0007669"/>
    <property type="project" value="TreeGrafter"/>
</dbReference>
<dbReference type="GO" id="GO:0009002">
    <property type="term" value="F:serine-type D-Ala-D-Ala carboxypeptidase activity"/>
    <property type="evidence" value="ECO:0007669"/>
    <property type="project" value="UniProtKB-EC"/>
</dbReference>
<proteinExistence type="inferred from homology"/>
<feature type="domain" description="Glycosyl transferase family 51" evidence="20">
    <location>
        <begin position="70"/>
        <end position="244"/>
    </location>
</feature>
<evidence type="ECO:0000256" key="4">
    <source>
        <dbReference type="ARBA" id="ARBA00007739"/>
    </source>
</evidence>
<evidence type="ECO:0000256" key="10">
    <source>
        <dbReference type="ARBA" id="ARBA00022801"/>
    </source>
</evidence>
<evidence type="ECO:0000256" key="5">
    <source>
        <dbReference type="ARBA" id="ARBA00022475"/>
    </source>
</evidence>
<dbReference type="RefSeq" id="WP_332287502.1">
    <property type="nucleotide sequence ID" value="NZ_JAZIBG010000008.1"/>
</dbReference>
<dbReference type="InterPro" id="IPR001460">
    <property type="entry name" value="PCN-bd_Tpept"/>
</dbReference>
<dbReference type="GO" id="GO:0009252">
    <property type="term" value="P:peptidoglycan biosynthetic process"/>
    <property type="evidence" value="ECO:0007669"/>
    <property type="project" value="UniProtKB-KW"/>
</dbReference>
<dbReference type="Gene3D" id="3.40.710.10">
    <property type="entry name" value="DD-peptidase/beta-lactamase superfamily"/>
    <property type="match status" value="2"/>
</dbReference>
<evidence type="ECO:0000256" key="2">
    <source>
        <dbReference type="ARBA" id="ARBA00004752"/>
    </source>
</evidence>
<comment type="catalytic activity">
    <reaction evidence="17">
        <text>[GlcNAc-(1-&gt;4)-Mur2Ac(oyl-L-Ala-gamma-D-Glu-L-Lys-D-Ala-D-Ala)](n)-di-trans,octa-cis-undecaprenyl diphosphate + beta-D-GlcNAc-(1-&gt;4)-Mur2Ac(oyl-L-Ala-gamma-D-Glu-L-Lys-D-Ala-D-Ala)-di-trans,octa-cis-undecaprenyl diphosphate = [GlcNAc-(1-&gt;4)-Mur2Ac(oyl-L-Ala-gamma-D-Glu-L-Lys-D-Ala-D-Ala)](n+1)-di-trans,octa-cis-undecaprenyl diphosphate + di-trans,octa-cis-undecaprenyl diphosphate + H(+)</text>
        <dbReference type="Rhea" id="RHEA:23708"/>
        <dbReference type="Rhea" id="RHEA-COMP:9602"/>
        <dbReference type="Rhea" id="RHEA-COMP:9603"/>
        <dbReference type="ChEBI" id="CHEBI:15378"/>
        <dbReference type="ChEBI" id="CHEBI:58405"/>
        <dbReference type="ChEBI" id="CHEBI:60033"/>
        <dbReference type="ChEBI" id="CHEBI:78435"/>
        <dbReference type="EC" id="2.4.99.28"/>
    </reaction>
</comment>
<dbReference type="GO" id="GO:0006508">
    <property type="term" value="P:proteolysis"/>
    <property type="evidence" value="ECO:0007669"/>
    <property type="project" value="UniProtKB-KW"/>
</dbReference>
<evidence type="ECO:0000256" key="3">
    <source>
        <dbReference type="ARBA" id="ARBA00007090"/>
    </source>
</evidence>
<name>A0AAW9Q546_9BURK</name>
<feature type="domain" description="Penicillin-binding protein transpeptidase" evidence="19">
    <location>
        <begin position="411"/>
        <end position="651"/>
    </location>
</feature>
<comment type="similarity">
    <text evidence="4">In the N-terminal section; belongs to the glycosyltransferase 51 family.</text>
</comment>
<evidence type="ECO:0000256" key="13">
    <source>
        <dbReference type="ARBA" id="ARBA00023136"/>
    </source>
</evidence>
<keyword evidence="10" id="KW-0378">Hydrolase</keyword>
<evidence type="ECO:0000256" key="15">
    <source>
        <dbReference type="ARBA" id="ARBA00023316"/>
    </source>
</evidence>
<evidence type="ECO:0000256" key="14">
    <source>
        <dbReference type="ARBA" id="ARBA00023268"/>
    </source>
</evidence>
<evidence type="ECO:0000256" key="18">
    <source>
        <dbReference type="SAM" id="Phobius"/>
    </source>
</evidence>
<comment type="pathway">
    <text evidence="2">Cell wall biogenesis; peptidoglycan biosynthesis.</text>
</comment>
<dbReference type="InterPro" id="IPR050396">
    <property type="entry name" value="Glycosyltr_51/Transpeptidase"/>
</dbReference>
<evidence type="ECO:0000256" key="12">
    <source>
        <dbReference type="ARBA" id="ARBA00022984"/>
    </source>
</evidence>
<dbReference type="InterPro" id="IPR023346">
    <property type="entry name" value="Lysozyme-like_dom_sf"/>
</dbReference>
<evidence type="ECO:0000259" key="19">
    <source>
        <dbReference type="Pfam" id="PF00905"/>
    </source>
</evidence>
<protein>
    <submittedName>
        <fullName evidence="21">Transglycosylase domain-containing protein</fullName>
    </submittedName>
</protein>
<dbReference type="AlphaFoldDB" id="A0AAW9Q546"/>
<dbReference type="GO" id="GO:0008360">
    <property type="term" value="P:regulation of cell shape"/>
    <property type="evidence" value="ECO:0007669"/>
    <property type="project" value="UniProtKB-KW"/>
</dbReference>
<dbReference type="GO" id="GO:0005886">
    <property type="term" value="C:plasma membrane"/>
    <property type="evidence" value="ECO:0007669"/>
    <property type="project" value="UniProtKB-SubCell"/>
</dbReference>
<dbReference type="Pfam" id="PF00905">
    <property type="entry name" value="Transpeptidase"/>
    <property type="match status" value="1"/>
</dbReference>
<comment type="similarity">
    <text evidence="3">In the C-terminal section; belongs to the transpeptidase family.</text>
</comment>
<evidence type="ECO:0000256" key="7">
    <source>
        <dbReference type="ARBA" id="ARBA00022670"/>
    </source>
</evidence>
<keyword evidence="18" id="KW-1133">Transmembrane helix</keyword>
<dbReference type="InterPro" id="IPR036950">
    <property type="entry name" value="PBP_transglycosylase"/>
</dbReference>
<comment type="catalytic activity">
    <reaction evidence="16">
        <text>Preferential cleavage: (Ac)2-L-Lys-D-Ala-|-D-Ala. Also transpeptidation of peptidyl-alanyl moieties that are N-acyl substituents of D-alanine.</text>
        <dbReference type="EC" id="3.4.16.4"/>
    </reaction>
</comment>
<keyword evidence="12" id="KW-0573">Peptidoglycan synthesis</keyword>
<evidence type="ECO:0000256" key="8">
    <source>
        <dbReference type="ARBA" id="ARBA00022676"/>
    </source>
</evidence>
<accession>A0AAW9Q546</accession>
<dbReference type="PANTHER" id="PTHR32282:SF11">
    <property type="entry name" value="PENICILLIN-BINDING PROTEIN 1B"/>
    <property type="match status" value="1"/>
</dbReference>
<keyword evidence="11" id="KW-0133">Cell shape</keyword>
<keyword evidence="22" id="KW-1185">Reference proteome</keyword>
<dbReference type="Gene3D" id="1.10.3810.10">
    <property type="entry name" value="Biosynthetic peptidoglycan transglycosylase-like"/>
    <property type="match status" value="1"/>
</dbReference>
<dbReference type="Pfam" id="PF00912">
    <property type="entry name" value="Transgly"/>
    <property type="match status" value="1"/>
</dbReference>
<evidence type="ECO:0000256" key="6">
    <source>
        <dbReference type="ARBA" id="ARBA00022645"/>
    </source>
</evidence>